<evidence type="ECO:0000313" key="2">
    <source>
        <dbReference type="EMBL" id="OUL59559.1"/>
    </source>
</evidence>
<name>A0A244CWE2_PSEDV</name>
<evidence type="ECO:0008006" key="4">
    <source>
        <dbReference type="Google" id="ProtNLM"/>
    </source>
</evidence>
<gene>
    <name evidence="2" type="ORF">B1199_04695</name>
</gene>
<evidence type="ECO:0000313" key="3">
    <source>
        <dbReference type="Proteomes" id="UP000194841"/>
    </source>
</evidence>
<accession>A0A244CWE2</accession>
<keyword evidence="3" id="KW-1185">Reference proteome</keyword>
<evidence type="ECO:0000256" key="1">
    <source>
        <dbReference type="SAM" id="Phobius"/>
    </source>
</evidence>
<proteinExistence type="predicted"/>
<keyword evidence="1" id="KW-0472">Membrane</keyword>
<sequence>MILLASLILVFCGLIHSVLGEKYILIRLFKRDNLPHLYGSDVFTKGTLRFAWHVTSFAWFGFAALLVSYSPESTSHLLNVVAVVFLVSSICSAYFTKGKHFSWVLFMLVSILCYLSV</sequence>
<feature type="transmembrane region" description="Helical" evidence="1">
    <location>
        <begin position="50"/>
        <end position="69"/>
    </location>
</feature>
<reference evidence="2 3" key="1">
    <citation type="submission" date="2017-02" db="EMBL/GenBank/DDBJ databases">
        <title>Pseudoalteromonas ulvae TC14 Genome.</title>
        <authorList>
            <person name="Molmeret M."/>
        </authorList>
    </citation>
    <scope>NUCLEOTIDE SEQUENCE [LARGE SCALE GENOMIC DNA]</scope>
    <source>
        <strain evidence="2">TC14</strain>
    </source>
</reference>
<keyword evidence="1" id="KW-1133">Transmembrane helix</keyword>
<dbReference type="EMBL" id="MWPV01000001">
    <property type="protein sequence ID" value="OUL59559.1"/>
    <property type="molecule type" value="Genomic_DNA"/>
</dbReference>
<protein>
    <recommendedName>
        <fullName evidence="4">DUF3325 domain-containing protein</fullName>
    </recommendedName>
</protein>
<keyword evidence="1" id="KW-0812">Transmembrane</keyword>
<organism evidence="2 3">
    <name type="scientific">Pseudoalteromonas ulvae</name>
    <dbReference type="NCBI Taxonomy" id="107327"/>
    <lineage>
        <taxon>Bacteria</taxon>
        <taxon>Pseudomonadati</taxon>
        <taxon>Pseudomonadota</taxon>
        <taxon>Gammaproteobacteria</taxon>
        <taxon>Alteromonadales</taxon>
        <taxon>Pseudoalteromonadaceae</taxon>
        <taxon>Pseudoalteromonas</taxon>
    </lineage>
</organism>
<dbReference type="OrthoDB" id="5005871at2"/>
<dbReference type="RefSeq" id="WP_086742949.1">
    <property type="nucleotide sequence ID" value="NZ_MWPV01000001.1"/>
</dbReference>
<comment type="caution">
    <text evidence="2">The sequence shown here is derived from an EMBL/GenBank/DDBJ whole genome shotgun (WGS) entry which is preliminary data.</text>
</comment>
<dbReference type="AlphaFoldDB" id="A0A244CWE2"/>
<feature type="transmembrane region" description="Helical" evidence="1">
    <location>
        <begin position="76"/>
        <end position="95"/>
    </location>
</feature>
<dbReference type="Proteomes" id="UP000194841">
    <property type="component" value="Unassembled WGS sequence"/>
</dbReference>